<organism evidence="1 2">
    <name type="scientific">Acetobacter senegalensis</name>
    <dbReference type="NCBI Taxonomy" id="446692"/>
    <lineage>
        <taxon>Bacteria</taxon>
        <taxon>Pseudomonadati</taxon>
        <taxon>Pseudomonadota</taxon>
        <taxon>Alphaproteobacteria</taxon>
        <taxon>Acetobacterales</taxon>
        <taxon>Acetobacteraceae</taxon>
        <taxon>Acetobacter</taxon>
    </lineage>
</organism>
<evidence type="ECO:0000313" key="1">
    <source>
        <dbReference type="EMBL" id="OUL64896.1"/>
    </source>
</evidence>
<name>A0A252EF01_9PROT</name>
<proteinExistence type="predicted"/>
<reference evidence="1 2" key="1">
    <citation type="submission" date="2014-06" db="EMBL/GenBank/DDBJ databases">
        <authorList>
            <person name="Ju J."/>
            <person name="Zhang J."/>
        </authorList>
    </citation>
    <scope>NUCLEOTIDE SEQUENCE [LARGE SCALE GENOMIC DNA]</scope>
    <source>
        <strain evidence="1">DmL_050</strain>
    </source>
</reference>
<comment type="caution">
    <text evidence="1">The sequence shown here is derived from an EMBL/GenBank/DDBJ whole genome shotgun (WGS) entry which is preliminary data.</text>
</comment>
<dbReference type="EMBL" id="JOOZ01000105">
    <property type="protein sequence ID" value="OUL64896.1"/>
    <property type="molecule type" value="Genomic_DNA"/>
</dbReference>
<protein>
    <submittedName>
        <fullName evidence="1">Uncharacterized protein</fullName>
    </submittedName>
</protein>
<evidence type="ECO:0000313" key="2">
    <source>
        <dbReference type="Proteomes" id="UP000195072"/>
    </source>
</evidence>
<sequence length="102" mass="10359">MDAIHKGASLSAASDGTPQVKDAAGNVIDLANVASTASFGPVETLVQQATSALQRAASASWAAYGMYGETPPATWQTYLTALRAIANGTDKTSTTLPMAPTS</sequence>
<gene>
    <name evidence="1" type="ORF">HK16_00465</name>
</gene>
<dbReference type="Proteomes" id="UP000195072">
    <property type="component" value="Unassembled WGS sequence"/>
</dbReference>
<accession>A0A252EF01</accession>
<dbReference type="AlphaFoldDB" id="A0A252EF01"/>